<keyword evidence="2" id="KW-1185">Reference proteome</keyword>
<sequence>MDTPVFFTYDQVMVPAVILDYPDMNIPGQALANTDSSQELIADLYINDQGVITRVELVSSSFDTTASDYLLRQLQQIHLRAAQKDGAAVDYRMRVSYGAGVLGEVPLRAPEKPQDPLSD</sequence>
<reference evidence="2" key="1">
    <citation type="journal article" date="2019" name="Int. J. Syst. Evol. Microbiol.">
        <title>The Global Catalogue of Microorganisms (GCM) 10K type strain sequencing project: providing services to taxonomists for standard genome sequencing and annotation.</title>
        <authorList>
            <consortium name="The Broad Institute Genomics Platform"/>
            <consortium name="The Broad Institute Genome Sequencing Center for Infectious Disease"/>
            <person name="Wu L."/>
            <person name="Ma J."/>
        </authorList>
    </citation>
    <scope>NUCLEOTIDE SEQUENCE [LARGE SCALE GENOMIC DNA]</scope>
    <source>
        <strain evidence="2">CGMCC 1.8860</strain>
    </source>
</reference>
<comment type="caution">
    <text evidence="1">The sequence shown here is derived from an EMBL/GenBank/DDBJ whole genome shotgun (WGS) entry which is preliminary data.</text>
</comment>
<evidence type="ECO:0000313" key="2">
    <source>
        <dbReference type="Proteomes" id="UP000621859"/>
    </source>
</evidence>
<name>A0ABQ2PKE3_9NEIS</name>
<accession>A0ABQ2PKE3</accession>
<organism evidence="1 2">
    <name type="scientific">Silvimonas amylolytica</name>
    <dbReference type="NCBI Taxonomy" id="449663"/>
    <lineage>
        <taxon>Bacteria</taxon>
        <taxon>Pseudomonadati</taxon>
        <taxon>Pseudomonadota</taxon>
        <taxon>Betaproteobacteria</taxon>
        <taxon>Neisseriales</taxon>
        <taxon>Chitinibacteraceae</taxon>
        <taxon>Silvimonas</taxon>
    </lineage>
</organism>
<dbReference type="Proteomes" id="UP000621859">
    <property type="component" value="Unassembled WGS sequence"/>
</dbReference>
<evidence type="ECO:0000313" key="1">
    <source>
        <dbReference type="EMBL" id="GGP25773.1"/>
    </source>
</evidence>
<protein>
    <recommendedName>
        <fullName evidence="3">TonB family C-terminal domain-containing protein</fullName>
    </recommendedName>
</protein>
<proteinExistence type="predicted"/>
<dbReference type="EMBL" id="BMLY01000002">
    <property type="protein sequence ID" value="GGP25773.1"/>
    <property type="molecule type" value="Genomic_DNA"/>
</dbReference>
<evidence type="ECO:0008006" key="3">
    <source>
        <dbReference type="Google" id="ProtNLM"/>
    </source>
</evidence>
<gene>
    <name evidence="1" type="ORF">GCM10010971_15920</name>
</gene>